<evidence type="ECO:0000313" key="2">
    <source>
        <dbReference type="Proteomes" id="UP001652661"/>
    </source>
</evidence>
<dbReference type="Proteomes" id="UP001652661">
    <property type="component" value="Chromosome 2L"/>
</dbReference>
<accession>A0A6P4IGV4</accession>
<proteinExistence type="predicted"/>
<sequence length="164" mass="18081">MASSQSSQELPPPQPQVSLRNCGLSPHLLKTPSRRIQDPGLWKFAKRINSEIRLGALVCLGCYKQLKELYVNKMANARKHQEEREARQNSISDVSSVGNQTGGEASQSVASTYLSDDDDPNSNLSLNAVNGTRLPHIQPIPRRRQFLVPNKKVMDIYLAGTTGG</sequence>
<reference evidence="2" key="1">
    <citation type="submission" date="2025-05" db="UniProtKB">
        <authorList>
            <consortium name="RefSeq"/>
        </authorList>
    </citation>
    <scope>NUCLEOTIDE SEQUENCE [LARGE SCALE GENOMIC DNA]</scope>
    <source>
        <strain evidence="2">14028-0561.14</strain>
    </source>
</reference>
<feature type="compositionally biased region" description="Polar residues" evidence="1">
    <location>
        <begin position="88"/>
        <end position="113"/>
    </location>
</feature>
<reference evidence="3" key="2">
    <citation type="submission" date="2025-08" db="UniProtKB">
        <authorList>
            <consortium name="RefSeq"/>
        </authorList>
    </citation>
    <scope>IDENTIFICATION</scope>
    <source>
        <strain evidence="3">14028-0561.14</strain>
        <tissue evidence="3">Whole fly</tissue>
    </source>
</reference>
<protein>
    <submittedName>
        <fullName evidence="3">Uncharacterized protein ms(3)K81</fullName>
    </submittedName>
</protein>
<evidence type="ECO:0000313" key="3">
    <source>
        <dbReference type="RefSeq" id="XP_017021798.1"/>
    </source>
</evidence>
<dbReference type="RefSeq" id="XP_017021798.1">
    <property type="nucleotide sequence ID" value="XM_017166309.3"/>
</dbReference>
<feature type="region of interest" description="Disordered" evidence="1">
    <location>
        <begin position="1"/>
        <end position="31"/>
    </location>
</feature>
<evidence type="ECO:0000256" key="1">
    <source>
        <dbReference type="SAM" id="MobiDB-lite"/>
    </source>
</evidence>
<dbReference type="AlphaFoldDB" id="A0A6P4IGV4"/>
<keyword evidence="2" id="KW-1185">Reference proteome</keyword>
<gene>
    <name evidence="3" type="primary">ms(3)K81</name>
</gene>
<name>A0A6P4IGV4_DROKI</name>
<organism evidence="2 3">
    <name type="scientific">Drosophila kikkawai</name>
    <name type="common">Fruit fly</name>
    <dbReference type="NCBI Taxonomy" id="30033"/>
    <lineage>
        <taxon>Eukaryota</taxon>
        <taxon>Metazoa</taxon>
        <taxon>Ecdysozoa</taxon>
        <taxon>Arthropoda</taxon>
        <taxon>Hexapoda</taxon>
        <taxon>Insecta</taxon>
        <taxon>Pterygota</taxon>
        <taxon>Neoptera</taxon>
        <taxon>Endopterygota</taxon>
        <taxon>Diptera</taxon>
        <taxon>Brachycera</taxon>
        <taxon>Muscomorpha</taxon>
        <taxon>Ephydroidea</taxon>
        <taxon>Drosophilidae</taxon>
        <taxon>Drosophila</taxon>
        <taxon>Sophophora</taxon>
    </lineage>
</organism>
<feature type="region of interest" description="Disordered" evidence="1">
    <location>
        <begin position="77"/>
        <end position="127"/>
    </location>
</feature>
<dbReference type="OrthoDB" id="8031641at2759"/>